<feature type="compositionally biased region" description="Basic and acidic residues" evidence="1">
    <location>
        <begin position="391"/>
        <end position="407"/>
    </location>
</feature>
<feature type="compositionally biased region" description="Basic and acidic residues" evidence="1">
    <location>
        <begin position="360"/>
        <end position="379"/>
    </location>
</feature>
<dbReference type="OrthoDB" id="1751392at2759"/>
<evidence type="ECO:0008006" key="5">
    <source>
        <dbReference type="Google" id="ProtNLM"/>
    </source>
</evidence>
<keyword evidence="4" id="KW-1185">Reference proteome</keyword>
<dbReference type="Proteomes" id="UP000886885">
    <property type="component" value="Chromosome 2A"/>
</dbReference>
<comment type="caution">
    <text evidence="3">The sequence shown here is derived from an EMBL/GenBank/DDBJ whole genome shotgun (WGS) entry which is preliminary data.</text>
</comment>
<accession>A0A8X8ASN6</accession>
<name>A0A8X8ASN6_POPTO</name>
<dbReference type="EMBL" id="JAAWWB010000003">
    <property type="protein sequence ID" value="KAG6786430.1"/>
    <property type="molecule type" value="Genomic_DNA"/>
</dbReference>
<reference evidence="3" key="1">
    <citation type="journal article" date="2020" name="bioRxiv">
        <title>Hybrid origin of Populus tomentosa Carr. identified through genome sequencing and phylogenomic analysis.</title>
        <authorList>
            <person name="An X."/>
            <person name="Gao K."/>
            <person name="Chen Z."/>
            <person name="Li J."/>
            <person name="Yang X."/>
            <person name="Yang X."/>
            <person name="Zhou J."/>
            <person name="Guo T."/>
            <person name="Zhao T."/>
            <person name="Huang S."/>
            <person name="Miao D."/>
            <person name="Khan W.U."/>
            <person name="Rao P."/>
            <person name="Ye M."/>
            <person name="Lei B."/>
            <person name="Liao W."/>
            <person name="Wang J."/>
            <person name="Ji L."/>
            <person name="Li Y."/>
            <person name="Guo B."/>
            <person name="Mustafa N.S."/>
            <person name="Li S."/>
            <person name="Yun Q."/>
            <person name="Keller S.R."/>
            <person name="Mao J."/>
            <person name="Zhang R."/>
            <person name="Strauss S.H."/>
        </authorList>
    </citation>
    <scope>NUCLEOTIDE SEQUENCE</scope>
    <source>
        <strain evidence="3">GM15</strain>
        <tissue evidence="3">Leaf</tissue>
    </source>
</reference>
<dbReference type="AlphaFoldDB" id="A0A8X8ASN6"/>
<protein>
    <recommendedName>
        <fullName evidence="5">FF domain-containing protein</fullName>
    </recommendedName>
</protein>
<feature type="signal peptide" evidence="2">
    <location>
        <begin position="1"/>
        <end position="23"/>
    </location>
</feature>
<evidence type="ECO:0000256" key="2">
    <source>
        <dbReference type="SAM" id="SignalP"/>
    </source>
</evidence>
<evidence type="ECO:0000313" key="4">
    <source>
        <dbReference type="Proteomes" id="UP000886885"/>
    </source>
</evidence>
<feature type="chain" id="PRO_5036475750" description="FF domain-containing protein" evidence="2">
    <location>
        <begin position="24"/>
        <end position="463"/>
    </location>
</feature>
<evidence type="ECO:0000313" key="3">
    <source>
        <dbReference type="EMBL" id="KAG6786430.1"/>
    </source>
</evidence>
<feature type="region of interest" description="Disordered" evidence="1">
    <location>
        <begin position="334"/>
        <end position="407"/>
    </location>
</feature>
<proteinExistence type="predicted"/>
<dbReference type="FunFam" id="1.10.10.440:FF:000026">
    <property type="entry name" value="Pre-mRNA-processing protein 40A"/>
    <property type="match status" value="1"/>
</dbReference>
<evidence type="ECO:0000256" key="1">
    <source>
        <dbReference type="SAM" id="MobiDB-lite"/>
    </source>
</evidence>
<feature type="compositionally biased region" description="Basic and acidic residues" evidence="1">
    <location>
        <begin position="334"/>
        <end position="353"/>
    </location>
</feature>
<gene>
    <name evidence="3" type="ORF">POTOM_008031</name>
</gene>
<organism evidence="3 4">
    <name type="scientific">Populus tomentosa</name>
    <name type="common">Chinese white poplar</name>
    <dbReference type="NCBI Taxonomy" id="118781"/>
    <lineage>
        <taxon>Eukaryota</taxon>
        <taxon>Viridiplantae</taxon>
        <taxon>Streptophyta</taxon>
        <taxon>Embryophyta</taxon>
        <taxon>Tracheophyta</taxon>
        <taxon>Spermatophyta</taxon>
        <taxon>Magnoliopsida</taxon>
        <taxon>eudicotyledons</taxon>
        <taxon>Gunneridae</taxon>
        <taxon>Pentapetalae</taxon>
        <taxon>rosids</taxon>
        <taxon>fabids</taxon>
        <taxon>Malpighiales</taxon>
        <taxon>Salicaceae</taxon>
        <taxon>Saliceae</taxon>
        <taxon>Populus</taxon>
    </lineage>
</organism>
<keyword evidence="2" id="KW-0732">Signal</keyword>
<sequence length="463" mass="51137">MFPSLLCYPLLAILLLLLPALSAVEIACACARMANNPQFPGGGQFRPIVPAQQGQPFIPVASQQFRPVGQGMPSSHVGMPAAQSQPLQFLQPIQQLPPWTNQPGPGAPSAQALSMPYVQPNRPLTSSQTQQTAPPLSNHMHGVGTSGIPISAPYAFAPSSFGLTQNSASALPQFPTMSQMHATVVSVGGQSWLSSGSNGASLVPPVQPAVAQISISSSSDSAIAVSSNSQQSLNDWREQTASDGRRAISGLSTPLLYEEIVERAKEKEGKEAKKQQRLTNDFTKLLCTFKEVIASSNWEDCKQLFEESQEYRSIGEESLIKEIFEEYVTHLQERAKEKEHKHKEEKETLERHQSATGDANSDKDGKEESKKSRRPSSDRKKLRKHAYNPKSDGENHESRQKSHKREITRMVPIEMVVMSSLKMGSSVRMGKFANNLWQQRLISEFREMESGDKKLKSWEIINF</sequence>